<accession>A0ABP8RH29</accession>
<dbReference type="EMBL" id="BAABGT010000012">
    <property type="protein sequence ID" value="GAA4537851.1"/>
    <property type="molecule type" value="Genomic_DNA"/>
</dbReference>
<dbReference type="InterPro" id="IPR036318">
    <property type="entry name" value="FAD-bd_PCMH-like_sf"/>
</dbReference>
<evidence type="ECO:0000313" key="8">
    <source>
        <dbReference type="Proteomes" id="UP001501598"/>
    </source>
</evidence>
<keyword evidence="3" id="KW-0285">Flavoprotein</keyword>
<dbReference type="PANTHER" id="PTHR42973">
    <property type="entry name" value="BINDING OXIDOREDUCTASE, PUTATIVE (AFU_ORTHOLOGUE AFUA_1G17690)-RELATED"/>
    <property type="match status" value="1"/>
</dbReference>
<comment type="caution">
    <text evidence="7">The sequence shown here is derived from an EMBL/GenBank/DDBJ whole genome shotgun (WGS) entry which is preliminary data.</text>
</comment>
<keyword evidence="5" id="KW-0560">Oxidoreductase</keyword>
<gene>
    <name evidence="7" type="ORF">GCM10023175_06980</name>
</gene>
<organism evidence="7 8">
    <name type="scientific">Pseudonocardia xishanensis</name>
    <dbReference type="NCBI Taxonomy" id="630995"/>
    <lineage>
        <taxon>Bacteria</taxon>
        <taxon>Bacillati</taxon>
        <taxon>Actinomycetota</taxon>
        <taxon>Actinomycetes</taxon>
        <taxon>Pseudonocardiales</taxon>
        <taxon>Pseudonocardiaceae</taxon>
        <taxon>Pseudonocardia</taxon>
    </lineage>
</organism>
<feature type="domain" description="FAD-binding PCMH-type" evidence="6">
    <location>
        <begin position="22"/>
        <end position="216"/>
    </location>
</feature>
<proteinExistence type="inferred from homology"/>
<dbReference type="InterPro" id="IPR050416">
    <property type="entry name" value="FAD-linked_Oxidoreductase"/>
</dbReference>
<dbReference type="RefSeq" id="WP_345412558.1">
    <property type="nucleotide sequence ID" value="NZ_BAABGT010000012.1"/>
</dbReference>
<name>A0ABP8RH29_9PSEU</name>
<dbReference type="Gene3D" id="3.40.462.20">
    <property type="match status" value="1"/>
</dbReference>
<keyword evidence="8" id="KW-1185">Reference proteome</keyword>
<reference evidence="8" key="1">
    <citation type="journal article" date="2019" name="Int. J. Syst. Evol. Microbiol.">
        <title>The Global Catalogue of Microorganisms (GCM) 10K type strain sequencing project: providing services to taxonomists for standard genome sequencing and annotation.</title>
        <authorList>
            <consortium name="The Broad Institute Genomics Platform"/>
            <consortium name="The Broad Institute Genome Sequencing Center for Infectious Disease"/>
            <person name="Wu L."/>
            <person name="Ma J."/>
        </authorList>
    </citation>
    <scope>NUCLEOTIDE SEQUENCE [LARGE SCALE GENOMIC DNA]</scope>
    <source>
        <strain evidence="8">JCM 17906</strain>
    </source>
</reference>
<evidence type="ECO:0000313" key="7">
    <source>
        <dbReference type="EMBL" id="GAA4537851.1"/>
    </source>
</evidence>
<dbReference type="InterPro" id="IPR006094">
    <property type="entry name" value="Oxid_FAD_bind_N"/>
</dbReference>
<comment type="similarity">
    <text evidence="2">Belongs to the oxygen-dependent FAD-linked oxidoreductase family.</text>
</comment>
<evidence type="ECO:0000256" key="3">
    <source>
        <dbReference type="ARBA" id="ARBA00022630"/>
    </source>
</evidence>
<keyword evidence="4" id="KW-0274">FAD</keyword>
<evidence type="ECO:0000259" key="6">
    <source>
        <dbReference type="PROSITE" id="PS51387"/>
    </source>
</evidence>
<evidence type="ECO:0000256" key="1">
    <source>
        <dbReference type="ARBA" id="ARBA00001974"/>
    </source>
</evidence>
<dbReference type="PANTHER" id="PTHR42973:SF39">
    <property type="entry name" value="FAD-BINDING PCMH-TYPE DOMAIN-CONTAINING PROTEIN"/>
    <property type="match status" value="1"/>
</dbReference>
<sequence>MKLIRPGEAAFAAVTTGYQTNRPHRPDTVALPRTAAEVREAVALAGDGPLAVQSSGHGRVSALDGGVLISTTELTGVTVDPRARTARIAAGATWGDVVAATTPHGLAPVNGSSPGVGVVGYLRGGGFGILGRAFGYAADRVRSVDGVSRAGDPVRTDRLPADDMVVTAVEIELVEVPRVWGGTLTFTIDESLPAAFAAAVADLPDEVSASLSLVPLPDVPALPPHLRGVHLAQVRVVGTDEHPLDALRTIGRLTAADLRWMPYGDAHTIHSDPTDPHAYAGEARFLRAADPAALSTVVAATGPDATVPSVVEIRQLGGALARPTRTGAPTDAEFLLRAVTALDPVSEPEARSAHEKLVAPFAADDLGPARTFCYGR</sequence>
<protein>
    <submittedName>
        <fullName evidence="7">FAD-binding oxidoreductase</fullName>
    </submittedName>
</protein>
<evidence type="ECO:0000256" key="4">
    <source>
        <dbReference type="ARBA" id="ARBA00022827"/>
    </source>
</evidence>
<evidence type="ECO:0000256" key="2">
    <source>
        <dbReference type="ARBA" id="ARBA00005466"/>
    </source>
</evidence>
<dbReference type="PROSITE" id="PS51387">
    <property type="entry name" value="FAD_PCMH"/>
    <property type="match status" value="1"/>
</dbReference>
<dbReference type="InterPro" id="IPR016166">
    <property type="entry name" value="FAD-bd_PCMH"/>
</dbReference>
<dbReference type="SUPFAM" id="SSF56176">
    <property type="entry name" value="FAD-binding/transporter-associated domain-like"/>
    <property type="match status" value="1"/>
</dbReference>
<dbReference type="Pfam" id="PF01565">
    <property type="entry name" value="FAD_binding_4"/>
    <property type="match status" value="1"/>
</dbReference>
<dbReference type="Proteomes" id="UP001501598">
    <property type="component" value="Unassembled WGS sequence"/>
</dbReference>
<evidence type="ECO:0000256" key="5">
    <source>
        <dbReference type="ARBA" id="ARBA00023002"/>
    </source>
</evidence>
<dbReference type="InterPro" id="IPR016169">
    <property type="entry name" value="FAD-bd_PCMH_sub2"/>
</dbReference>
<dbReference type="Gene3D" id="3.30.465.10">
    <property type="match status" value="1"/>
</dbReference>
<comment type="cofactor">
    <cofactor evidence="1">
        <name>FAD</name>
        <dbReference type="ChEBI" id="CHEBI:57692"/>
    </cofactor>
</comment>